<accession>A0ABU6MI03</accession>
<comment type="caution">
    <text evidence="1">The sequence shown here is derived from an EMBL/GenBank/DDBJ whole genome shotgun (WGS) entry which is preliminary data.</text>
</comment>
<gene>
    <name evidence="1" type="ORF">P4T90_14775</name>
</gene>
<evidence type="ECO:0000313" key="1">
    <source>
        <dbReference type="EMBL" id="MED1204310.1"/>
    </source>
</evidence>
<sequence length="64" mass="7337">MLFTGLIHLSDQPVMKLSIKATNKELAEEGLKKKAQIISNRKDKKIVATEVYEFNEVKPDIVMY</sequence>
<evidence type="ECO:0000313" key="2">
    <source>
        <dbReference type="Proteomes" id="UP001341444"/>
    </source>
</evidence>
<dbReference type="EMBL" id="JARMAB010000021">
    <property type="protein sequence ID" value="MED1204310.1"/>
    <property type="molecule type" value="Genomic_DNA"/>
</dbReference>
<keyword evidence="2" id="KW-1185">Reference proteome</keyword>
<reference evidence="1 2" key="1">
    <citation type="submission" date="2023-03" db="EMBL/GenBank/DDBJ databases">
        <title>Bacillus Genome Sequencing.</title>
        <authorList>
            <person name="Dunlap C."/>
        </authorList>
    </citation>
    <scope>NUCLEOTIDE SEQUENCE [LARGE SCALE GENOMIC DNA]</scope>
    <source>
        <strain evidence="1 2">B-23453</strain>
    </source>
</reference>
<dbReference type="RefSeq" id="WP_066265015.1">
    <property type="nucleotide sequence ID" value="NZ_JARMAB010000021.1"/>
</dbReference>
<name>A0ABU6MI03_9BACI</name>
<dbReference type="Proteomes" id="UP001341444">
    <property type="component" value="Unassembled WGS sequence"/>
</dbReference>
<protein>
    <submittedName>
        <fullName evidence="1">Uncharacterized protein</fullName>
    </submittedName>
</protein>
<organism evidence="1 2">
    <name type="scientific">Heyndrickxia acidicola</name>
    <dbReference type="NCBI Taxonomy" id="209389"/>
    <lineage>
        <taxon>Bacteria</taxon>
        <taxon>Bacillati</taxon>
        <taxon>Bacillota</taxon>
        <taxon>Bacilli</taxon>
        <taxon>Bacillales</taxon>
        <taxon>Bacillaceae</taxon>
        <taxon>Heyndrickxia</taxon>
    </lineage>
</organism>
<proteinExistence type="predicted"/>